<name>A0ABU6SP27_9FABA</name>
<protein>
    <submittedName>
        <fullName evidence="2">Uncharacterized protein</fullName>
    </submittedName>
</protein>
<evidence type="ECO:0000313" key="3">
    <source>
        <dbReference type="Proteomes" id="UP001341840"/>
    </source>
</evidence>
<sequence length="231" mass="25697">MIRRGSAEGGTGCFGVAATFAHREPCLDSSRVVVGLQEDNRRMGSGVRYYEIEKYVDSDERADSNLAVVKMRRYHFDEGSFIHPLHSVRFGLNHPKGPSPQRFGPSRASPIPQYSPLSPMIRLGSPLLPSKMAPPAQGCQGHEGVRPLKSWEPIPQSEGWMCEGNDVEGKRVSEGVPEGEDEAKEIEGEGRNEVEEEEEEEDSEELRLQLKYSPVHSSQVFAQYPSNDVQS</sequence>
<evidence type="ECO:0000256" key="1">
    <source>
        <dbReference type="SAM" id="MobiDB-lite"/>
    </source>
</evidence>
<accession>A0ABU6SP27</accession>
<reference evidence="2 3" key="1">
    <citation type="journal article" date="2023" name="Plants (Basel)">
        <title>Bridging the Gap: Combining Genomics and Transcriptomics Approaches to Understand Stylosanthes scabra, an Orphan Legume from the Brazilian Caatinga.</title>
        <authorList>
            <person name="Ferreira-Neto J.R.C."/>
            <person name="da Silva M.D."/>
            <person name="Binneck E."/>
            <person name="de Melo N.F."/>
            <person name="da Silva R.H."/>
            <person name="de Melo A.L.T.M."/>
            <person name="Pandolfi V."/>
            <person name="Bustamante F.O."/>
            <person name="Brasileiro-Vidal A.C."/>
            <person name="Benko-Iseppon A.M."/>
        </authorList>
    </citation>
    <scope>NUCLEOTIDE SEQUENCE [LARGE SCALE GENOMIC DNA]</scope>
    <source>
        <tissue evidence="2">Leaves</tissue>
    </source>
</reference>
<proteinExistence type="predicted"/>
<feature type="compositionally biased region" description="Acidic residues" evidence="1">
    <location>
        <begin position="194"/>
        <end position="204"/>
    </location>
</feature>
<evidence type="ECO:0000313" key="2">
    <source>
        <dbReference type="EMBL" id="MED6137854.1"/>
    </source>
</evidence>
<feature type="region of interest" description="Disordered" evidence="1">
    <location>
        <begin position="154"/>
        <end position="206"/>
    </location>
</feature>
<comment type="caution">
    <text evidence="2">The sequence shown here is derived from an EMBL/GenBank/DDBJ whole genome shotgun (WGS) entry which is preliminary data.</text>
</comment>
<organism evidence="2 3">
    <name type="scientific">Stylosanthes scabra</name>
    <dbReference type="NCBI Taxonomy" id="79078"/>
    <lineage>
        <taxon>Eukaryota</taxon>
        <taxon>Viridiplantae</taxon>
        <taxon>Streptophyta</taxon>
        <taxon>Embryophyta</taxon>
        <taxon>Tracheophyta</taxon>
        <taxon>Spermatophyta</taxon>
        <taxon>Magnoliopsida</taxon>
        <taxon>eudicotyledons</taxon>
        <taxon>Gunneridae</taxon>
        <taxon>Pentapetalae</taxon>
        <taxon>rosids</taxon>
        <taxon>fabids</taxon>
        <taxon>Fabales</taxon>
        <taxon>Fabaceae</taxon>
        <taxon>Papilionoideae</taxon>
        <taxon>50 kb inversion clade</taxon>
        <taxon>dalbergioids sensu lato</taxon>
        <taxon>Dalbergieae</taxon>
        <taxon>Pterocarpus clade</taxon>
        <taxon>Stylosanthes</taxon>
    </lineage>
</organism>
<gene>
    <name evidence="2" type="ORF">PIB30_068898</name>
</gene>
<dbReference type="EMBL" id="JASCZI010061161">
    <property type="protein sequence ID" value="MED6137854.1"/>
    <property type="molecule type" value="Genomic_DNA"/>
</dbReference>
<dbReference type="Proteomes" id="UP001341840">
    <property type="component" value="Unassembled WGS sequence"/>
</dbReference>
<keyword evidence="3" id="KW-1185">Reference proteome</keyword>